<feature type="transmembrane region" description="Helical" evidence="7">
    <location>
        <begin position="182"/>
        <end position="203"/>
    </location>
</feature>
<feature type="transmembrane region" description="Helical" evidence="7">
    <location>
        <begin position="388"/>
        <end position="414"/>
    </location>
</feature>
<feature type="transmembrane region" description="Helical" evidence="7">
    <location>
        <begin position="421"/>
        <end position="440"/>
    </location>
</feature>
<feature type="compositionally biased region" description="Basic and acidic residues" evidence="6">
    <location>
        <begin position="9"/>
        <end position="18"/>
    </location>
</feature>
<keyword evidence="5 7" id="KW-0472">Membrane</keyword>
<evidence type="ECO:0000256" key="2">
    <source>
        <dbReference type="ARBA" id="ARBA00022475"/>
    </source>
</evidence>
<organism evidence="8 9">
    <name type="scientific">Amnibacterium setariae</name>
    <dbReference type="NCBI Taxonomy" id="2306585"/>
    <lineage>
        <taxon>Bacteria</taxon>
        <taxon>Bacillati</taxon>
        <taxon>Actinomycetota</taxon>
        <taxon>Actinomycetes</taxon>
        <taxon>Micrococcales</taxon>
        <taxon>Microbacteriaceae</taxon>
        <taxon>Amnibacterium</taxon>
    </lineage>
</organism>
<protein>
    <submittedName>
        <fullName evidence="8">MFS transporter</fullName>
    </submittedName>
</protein>
<feature type="transmembrane region" description="Helical" evidence="7">
    <location>
        <begin position="480"/>
        <end position="502"/>
    </location>
</feature>
<feature type="transmembrane region" description="Helical" evidence="7">
    <location>
        <begin position="153"/>
        <end position="176"/>
    </location>
</feature>
<name>A0A3A1U241_9MICO</name>
<keyword evidence="2" id="KW-1003">Cell membrane</keyword>
<dbReference type="Gene3D" id="1.20.1250.20">
    <property type="entry name" value="MFS general substrate transporter like domains"/>
    <property type="match status" value="1"/>
</dbReference>
<dbReference type="EMBL" id="QXTG01000001">
    <property type="protein sequence ID" value="RIX30914.1"/>
    <property type="molecule type" value="Genomic_DNA"/>
</dbReference>
<keyword evidence="3 7" id="KW-0812">Transmembrane</keyword>
<feature type="compositionally biased region" description="Basic residues" evidence="6">
    <location>
        <begin position="96"/>
        <end position="107"/>
    </location>
</feature>
<proteinExistence type="predicted"/>
<accession>A0A3A1U241</accession>
<comment type="subcellular location">
    <subcellularLocation>
        <location evidence="1">Cell membrane</location>
        <topology evidence="1">Multi-pass membrane protein</topology>
    </subcellularLocation>
</comment>
<evidence type="ECO:0000256" key="5">
    <source>
        <dbReference type="ARBA" id="ARBA00023136"/>
    </source>
</evidence>
<feature type="transmembrane region" description="Helical" evidence="7">
    <location>
        <begin position="361"/>
        <end position="382"/>
    </location>
</feature>
<dbReference type="GO" id="GO:0005886">
    <property type="term" value="C:plasma membrane"/>
    <property type="evidence" value="ECO:0007669"/>
    <property type="project" value="UniProtKB-SubCell"/>
</dbReference>
<dbReference type="Proteomes" id="UP000265742">
    <property type="component" value="Unassembled WGS sequence"/>
</dbReference>
<evidence type="ECO:0000313" key="8">
    <source>
        <dbReference type="EMBL" id="RIX30914.1"/>
    </source>
</evidence>
<feature type="compositionally biased region" description="Low complexity" evidence="6">
    <location>
        <begin position="53"/>
        <end position="66"/>
    </location>
</feature>
<feature type="transmembrane region" description="Helical" evidence="7">
    <location>
        <begin position="508"/>
        <end position="527"/>
    </location>
</feature>
<comment type="caution">
    <text evidence="8">The sequence shown here is derived from an EMBL/GenBank/DDBJ whole genome shotgun (WGS) entry which is preliminary data.</text>
</comment>
<evidence type="ECO:0000256" key="1">
    <source>
        <dbReference type="ARBA" id="ARBA00004651"/>
    </source>
</evidence>
<dbReference type="PANTHER" id="PTHR23513:SF6">
    <property type="entry name" value="MAJOR FACILITATOR SUPERFAMILY ASSOCIATED DOMAIN-CONTAINING PROTEIN"/>
    <property type="match status" value="1"/>
</dbReference>
<gene>
    <name evidence="8" type="ORF">D1781_05880</name>
</gene>
<evidence type="ECO:0000256" key="7">
    <source>
        <dbReference type="SAM" id="Phobius"/>
    </source>
</evidence>
<feature type="transmembrane region" description="Helical" evidence="7">
    <location>
        <begin position="446"/>
        <end position="468"/>
    </location>
</feature>
<keyword evidence="4 7" id="KW-1133">Transmembrane helix</keyword>
<dbReference type="AlphaFoldDB" id="A0A3A1U241"/>
<evidence type="ECO:0000313" key="9">
    <source>
        <dbReference type="Proteomes" id="UP000265742"/>
    </source>
</evidence>
<evidence type="ECO:0000256" key="6">
    <source>
        <dbReference type="SAM" id="MobiDB-lite"/>
    </source>
</evidence>
<evidence type="ECO:0000256" key="4">
    <source>
        <dbReference type="ARBA" id="ARBA00022989"/>
    </source>
</evidence>
<feature type="transmembrane region" description="Helical" evidence="7">
    <location>
        <begin position="215"/>
        <end position="234"/>
    </location>
</feature>
<sequence length="538" mass="54827">MLLPPAAAREARVRRGDGGGHGAASALADDPARPQPRPGRGRPRDPPRRRRGGPAAALRAARPLRPLARHTRDLGRGLAARLHRRRVPLLADGRGARRPPRGARRAAARLPARAARRSRCSSGGSRPRRAAALRVPDGGGAVRALLGDRDARLVIGGQTVSAFGDSALWLVAAVWVQQLTGSVSLAGLTFFFLSLPAVLAPLAGWAVDRLPRRPLLVAGNLVSAALVLLLLLVRDADDVWLVWLVMTGYGCSAVLLGAGSSALLPDVVPAPLLGRANALARSLREGLRIVAPAVGTGLFAVLGAGAVAVLDAVTFVLAAAALLALRVQESPREAPAAHPLRSLGAGFHHLATTTALRRTTVALGLVLLVVGFLESAGFALIVEGLHRPAAFVGVTQAAQGVGAVIGGVLAIGLLPRIGETALTAVGGVGLGLGCACWALPASVPGALGGAVLLGAALPWLIIGAETLVQLRTPRALLGRAFGAVEVASSVPQTVSIAVGAGLVAAVPYGWVVAAVAVVCAATGLWLLRGRERPVPLPA</sequence>
<reference evidence="9" key="1">
    <citation type="submission" date="2018-09" db="EMBL/GenBank/DDBJ databases">
        <authorList>
            <person name="Kim I."/>
        </authorList>
    </citation>
    <scope>NUCLEOTIDE SEQUENCE [LARGE SCALE GENOMIC DNA]</scope>
    <source>
        <strain evidence="9">DD4a</strain>
    </source>
</reference>
<evidence type="ECO:0000256" key="3">
    <source>
        <dbReference type="ARBA" id="ARBA00022692"/>
    </source>
</evidence>
<dbReference type="Pfam" id="PF07690">
    <property type="entry name" value="MFS_1"/>
    <property type="match status" value="1"/>
</dbReference>
<dbReference type="CDD" id="cd06173">
    <property type="entry name" value="MFS_MefA_like"/>
    <property type="match status" value="1"/>
</dbReference>
<dbReference type="InterPro" id="IPR036259">
    <property type="entry name" value="MFS_trans_sf"/>
</dbReference>
<dbReference type="InterPro" id="IPR011701">
    <property type="entry name" value="MFS"/>
</dbReference>
<feature type="region of interest" description="Disordered" evidence="6">
    <location>
        <begin position="90"/>
        <end position="131"/>
    </location>
</feature>
<dbReference type="GO" id="GO:0022857">
    <property type="term" value="F:transmembrane transporter activity"/>
    <property type="evidence" value="ECO:0007669"/>
    <property type="project" value="InterPro"/>
</dbReference>
<feature type="transmembrane region" description="Helical" evidence="7">
    <location>
        <begin position="308"/>
        <end position="325"/>
    </location>
</feature>
<dbReference type="PANTHER" id="PTHR23513">
    <property type="entry name" value="INTEGRAL MEMBRANE EFFLUX PROTEIN-RELATED"/>
    <property type="match status" value="1"/>
</dbReference>
<keyword evidence="9" id="KW-1185">Reference proteome</keyword>
<dbReference type="SUPFAM" id="SSF103473">
    <property type="entry name" value="MFS general substrate transporter"/>
    <property type="match status" value="1"/>
</dbReference>
<feature type="region of interest" description="Disordered" evidence="6">
    <location>
        <begin position="1"/>
        <end position="71"/>
    </location>
</feature>
<feature type="transmembrane region" description="Helical" evidence="7">
    <location>
        <begin position="240"/>
        <end position="264"/>
    </location>
</feature>